<evidence type="ECO:0000256" key="3">
    <source>
        <dbReference type="SAM" id="SignalP"/>
    </source>
</evidence>
<dbReference type="Pfam" id="PF01433">
    <property type="entry name" value="Peptidase_M1"/>
    <property type="match status" value="1"/>
</dbReference>
<accession>A0A939G8B4</accession>
<sequence length="648" mass="73893">MQRPSFFQLIGWWLLTLMVSPTKAHAVPLSPRNANYAIDVRLNTNTKRLDGRQTLTWRNTSPDVINELQFHLYLNAFRDKQSTFMRESGGQLRGDELDDTKPGNFGWTKLTALKDHQTGDNLLAMSQFIHPDDMNADDRTVLRVPLKRPLKPGETIVLDMTFQAKLPQIFARTGFSRDFFLVGQWFPKIGVYEPAGMRGRTTGGWNCHQFHAHSEFYADYGTYAVNITLPSRCVVGATGLPTAEKTNRDGTKTLRYQADDVIDFAWTAAPHTQVVTDVWRSKTGHTVQIRLLMQPEHADQATRHAHALKAALTYFDKNVGPYPYPVITVVDPPLHASGAAGMEYPMFITAGTSWGLPAGARFPELVTVHEFGHQYFMQLLASNEFEEAWLDEGFNQYYEGRIMDATYGRQTSMIDWFGFRMGDLESSRDGYVHLDNPGIGPSYGNVWQLPNGYYGELTYSKTATWLRTLEGLIGRRVMDEVMQTYFMRWRFRHPNAQSFIDVVNEIVPQRLGQNWAGAAYGPNLNWFFDQVLFGDRVCDYKLARIWHYADGTAAVRVDRLGDMQLPIELLVRTANGREQTLYWDGKAKTHTFSIPGKSRIVWAHADPKQKLYMDVDFNNNSRAVSPSTAPAGKYAAKFLFWLQNLMLW</sequence>
<comment type="cofactor">
    <cofactor evidence="2">
        <name>Zn(2+)</name>
        <dbReference type="ChEBI" id="CHEBI:29105"/>
    </cofactor>
    <text evidence="2">Binds 1 zinc ion per subunit.</text>
</comment>
<evidence type="ECO:0000313" key="6">
    <source>
        <dbReference type="Proteomes" id="UP000664795"/>
    </source>
</evidence>
<protein>
    <submittedName>
        <fullName evidence="5">M1 family metallopeptidase</fullName>
    </submittedName>
</protein>
<evidence type="ECO:0000256" key="2">
    <source>
        <dbReference type="PIRSR" id="PIRSR634015-3"/>
    </source>
</evidence>
<dbReference type="AlphaFoldDB" id="A0A939G8B4"/>
<evidence type="ECO:0000259" key="4">
    <source>
        <dbReference type="Pfam" id="PF01433"/>
    </source>
</evidence>
<evidence type="ECO:0000313" key="5">
    <source>
        <dbReference type="EMBL" id="MBO0931638.1"/>
    </source>
</evidence>
<dbReference type="GO" id="GO:0008270">
    <property type="term" value="F:zinc ion binding"/>
    <property type="evidence" value="ECO:0007669"/>
    <property type="project" value="InterPro"/>
</dbReference>
<keyword evidence="3" id="KW-0732">Signal</keyword>
<dbReference type="RefSeq" id="WP_207335598.1">
    <property type="nucleotide sequence ID" value="NZ_JAFMYU010000007.1"/>
</dbReference>
<feature type="active site" description="Proton donor" evidence="1">
    <location>
        <position position="459"/>
    </location>
</feature>
<comment type="caution">
    <text evidence="5">The sequence shown here is derived from an EMBL/GenBank/DDBJ whole genome shotgun (WGS) entry which is preliminary data.</text>
</comment>
<keyword evidence="6" id="KW-1185">Reference proteome</keyword>
<dbReference type="Gene3D" id="1.10.390.10">
    <property type="entry name" value="Neutral Protease Domain 2"/>
    <property type="match status" value="1"/>
</dbReference>
<proteinExistence type="predicted"/>
<keyword evidence="2" id="KW-0862">Zinc</keyword>
<dbReference type="InterPro" id="IPR014782">
    <property type="entry name" value="Peptidase_M1_dom"/>
</dbReference>
<feature type="domain" description="Peptidase M1 membrane alanine aminopeptidase" evidence="4">
    <location>
        <begin position="320"/>
        <end position="509"/>
    </location>
</feature>
<gene>
    <name evidence="5" type="ORF">J2I48_11565</name>
</gene>
<organism evidence="5 6">
    <name type="scientific">Fibrella aquatilis</name>
    <dbReference type="NCBI Taxonomy" id="2817059"/>
    <lineage>
        <taxon>Bacteria</taxon>
        <taxon>Pseudomonadati</taxon>
        <taxon>Bacteroidota</taxon>
        <taxon>Cytophagia</taxon>
        <taxon>Cytophagales</taxon>
        <taxon>Spirosomataceae</taxon>
        <taxon>Fibrella</taxon>
    </lineage>
</organism>
<dbReference type="GO" id="GO:0008237">
    <property type="term" value="F:metallopeptidase activity"/>
    <property type="evidence" value="ECO:0007669"/>
    <property type="project" value="InterPro"/>
</dbReference>
<keyword evidence="2" id="KW-0479">Metal-binding</keyword>
<dbReference type="CDD" id="cd09604">
    <property type="entry name" value="M1_APN_like"/>
    <property type="match status" value="1"/>
</dbReference>
<dbReference type="Proteomes" id="UP000664795">
    <property type="component" value="Unassembled WGS sequence"/>
</dbReference>
<dbReference type="InterPro" id="IPR034015">
    <property type="entry name" value="M1_LTA4H"/>
</dbReference>
<dbReference type="SUPFAM" id="SSF55486">
    <property type="entry name" value="Metalloproteases ('zincins'), catalytic domain"/>
    <property type="match status" value="1"/>
</dbReference>
<evidence type="ECO:0000256" key="1">
    <source>
        <dbReference type="PIRSR" id="PIRSR634015-1"/>
    </source>
</evidence>
<feature type="binding site" evidence="2">
    <location>
        <position position="373"/>
    </location>
    <ligand>
        <name>Zn(2+)</name>
        <dbReference type="ChEBI" id="CHEBI:29105"/>
        <note>catalytic</note>
    </ligand>
</feature>
<dbReference type="InterPro" id="IPR027268">
    <property type="entry name" value="Peptidase_M4/M1_CTD_sf"/>
</dbReference>
<feature type="chain" id="PRO_5037764627" evidence="3">
    <location>
        <begin position="27"/>
        <end position="648"/>
    </location>
</feature>
<dbReference type="EMBL" id="JAFMYU010000007">
    <property type="protein sequence ID" value="MBO0931638.1"/>
    <property type="molecule type" value="Genomic_DNA"/>
</dbReference>
<name>A0A939G8B4_9BACT</name>
<feature type="binding site" evidence="2">
    <location>
        <position position="369"/>
    </location>
    <ligand>
        <name>Zn(2+)</name>
        <dbReference type="ChEBI" id="CHEBI:29105"/>
        <note>catalytic</note>
    </ligand>
</feature>
<feature type="active site" description="Proton acceptor" evidence="1">
    <location>
        <position position="370"/>
    </location>
</feature>
<reference evidence="5 6" key="1">
    <citation type="submission" date="2021-03" db="EMBL/GenBank/DDBJ databases">
        <title>Fibrella sp. HMF5036 genome sequencing and assembly.</title>
        <authorList>
            <person name="Kang H."/>
            <person name="Kim H."/>
            <person name="Bae S."/>
            <person name="Joh K."/>
        </authorList>
    </citation>
    <scope>NUCLEOTIDE SEQUENCE [LARGE SCALE GENOMIC DNA]</scope>
    <source>
        <strain evidence="5 6">HMF5036</strain>
    </source>
</reference>
<feature type="signal peptide" evidence="3">
    <location>
        <begin position="1"/>
        <end position="26"/>
    </location>
</feature>
<feature type="binding site" evidence="2">
    <location>
        <position position="392"/>
    </location>
    <ligand>
        <name>Zn(2+)</name>
        <dbReference type="ChEBI" id="CHEBI:29105"/>
        <note>catalytic</note>
    </ligand>
</feature>
<dbReference type="PANTHER" id="PTHR45726:SF3">
    <property type="entry name" value="LEUKOTRIENE A-4 HYDROLASE"/>
    <property type="match status" value="1"/>
</dbReference>
<dbReference type="PANTHER" id="PTHR45726">
    <property type="entry name" value="LEUKOTRIENE A-4 HYDROLASE"/>
    <property type="match status" value="1"/>
</dbReference>